<sequence length="311" mass="35546">MAKPLLSNNSDNLFRDSNVEESQGEDKTVADPNLEINTKMDTKDISIESTPVFSDNKKNSQSDFLQTLISTTHNSMLDFQVTLYPANCLRNCLTELETTTQMFAKLSKPTSNHWLIAPPPEPLDIVASPLLNLSLWLMGTECFTENQCHDIVAYRLLPSTLQIFDQMSKSPVTVWVAFPTIECTNNGHDFVDFDLFKGMNMMCIVPGHYTLFNMMSLCHLDFWYCGRHAHFVDEKTMHYILELKVRKHPDKYNYEDGVDINGYRCCPYSISGTLTCGDRCPASYHSMCIGVMASWFLHNSYEVVNFDMINF</sequence>
<dbReference type="OrthoDB" id="10634426at2759"/>
<dbReference type="AlphaFoldDB" id="A0A2Z6NXA6"/>
<protein>
    <submittedName>
        <fullName evidence="2">Uncharacterized protein</fullName>
    </submittedName>
</protein>
<feature type="region of interest" description="Disordered" evidence="1">
    <location>
        <begin position="1"/>
        <end position="33"/>
    </location>
</feature>
<keyword evidence="3" id="KW-1185">Reference proteome</keyword>
<evidence type="ECO:0000313" key="3">
    <source>
        <dbReference type="Proteomes" id="UP000242715"/>
    </source>
</evidence>
<accession>A0A2Z6NXA6</accession>
<proteinExistence type="predicted"/>
<reference evidence="3" key="1">
    <citation type="journal article" date="2017" name="Front. Plant Sci.">
        <title>Climate Clever Clovers: New Paradigm to Reduce the Environmental Footprint of Ruminants by Breeding Low Methanogenic Forages Utilizing Haplotype Variation.</title>
        <authorList>
            <person name="Kaur P."/>
            <person name="Appels R."/>
            <person name="Bayer P.E."/>
            <person name="Keeble-Gagnere G."/>
            <person name="Wang J."/>
            <person name="Hirakawa H."/>
            <person name="Shirasawa K."/>
            <person name="Vercoe P."/>
            <person name="Stefanova K."/>
            <person name="Durmic Z."/>
            <person name="Nichols P."/>
            <person name="Revell C."/>
            <person name="Isobe S.N."/>
            <person name="Edwards D."/>
            <person name="Erskine W."/>
        </authorList>
    </citation>
    <scope>NUCLEOTIDE SEQUENCE [LARGE SCALE GENOMIC DNA]</scope>
    <source>
        <strain evidence="3">cv. Daliak</strain>
    </source>
</reference>
<name>A0A2Z6NXA6_TRISU</name>
<evidence type="ECO:0000313" key="2">
    <source>
        <dbReference type="EMBL" id="GAU48861.1"/>
    </source>
</evidence>
<dbReference type="EMBL" id="DF974485">
    <property type="protein sequence ID" value="GAU48861.1"/>
    <property type="molecule type" value="Genomic_DNA"/>
</dbReference>
<evidence type="ECO:0000256" key="1">
    <source>
        <dbReference type="SAM" id="MobiDB-lite"/>
    </source>
</evidence>
<feature type="compositionally biased region" description="Basic and acidic residues" evidence="1">
    <location>
        <begin position="13"/>
        <end position="29"/>
    </location>
</feature>
<dbReference type="Proteomes" id="UP000242715">
    <property type="component" value="Unassembled WGS sequence"/>
</dbReference>
<feature type="compositionally biased region" description="Polar residues" evidence="1">
    <location>
        <begin position="1"/>
        <end position="12"/>
    </location>
</feature>
<organism evidence="2 3">
    <name type="scientific">Trifolium subterraneum</name>
    <name type="common">Subterranean clover</name>
    <dbReference type="NCBI Taxonomy" id="3900"/>
    <lineage>
        <taxon>Eukaryota</taxon>
        <taxon>Viridiplantae</taxon>
        <taxon>Streptophyta</taxon>
        <taxon>Embryophyta</taxon>
        <taxon>Tracheophyta</taxon>
        <taxon>Spermatophyta</taxon>
        <taxon>Magnoliopsida</taxon>
        <taxon>eudicotyledons</taxon>
        <taxon>Gunneridae</taxon>
        <taxon>Pentapetalae</taxon>
        <taxon>rosids</taxon>
        <taxon>fabids</taxon>
        <taxon>Fabales</taxon>
        <taxon>Fabaceae</taxon>
        <taxon>Papilionoideae</taxon>
        <taxon>50 kb inversion clade</taxon>
        <taxon>NPAAA clade</taxon>
        <taxon>Hologalegina</taxon>
        <taxon>IRL clade</taxon>
        <taxon>Trifolieae</taxon>
        <taxon>Trifolium</taxon>
    </lineage>
</organism>
<gene>
    <name evidence="2" type="ORF">TSUD_85950</name>
</gene>